<keyword evidence="2" id="KW-1185">Reference proteome</keyword>
<organism evidence="1 2">
    <name type="scientific">Eumeta variegata</name>
    <name type="common">Bagworm moth</name>
    <name type="synonym">Eumeta japonica</name>
    <dbReference type="NCBI Taxonomy" id="151549"/>
    <lineage>
        <taxon>Eukaryota</taxon>
        <taxon>Metazoa</taxon>
        <taxon>Ecdysozoa</taxon>
        <taxon>Arthropoda</taxon>
        <taxon>Hexapoda</taxon>
        <taxon>Insecta</taxon>
        <taxon>Pterygota</taxon>
        <taxon>Neoptera</taxon>
        <taxon>Endopterygota</taxon>
        <taxon>Lepidoptera</taxon>
        <taxon>Glossata</taxon>
        <taxon>Ditrysia</taxon>
        <taxon>Tineoidea</taxon>
        <taxon>Psychidae</taxon>
        <taxon>Oiketicinae</taxon>
        <taxon>Eumeta</taxon>
    </lineage>
</organism>
<evidence type="ECO:0000313" key="1">
    <source>
        <dbReference type="EMBL" id="GBP02217.1"/>
    </source>
</evidence>
<accession>A0A4C1SLM8</accession>
<dbReference type="AlphaFoldDB" id="A0A4C1SLM8"/>
<sequence>MKIYTTNYPQTFGRARRHVDYKWPTPPSLPPPFHNHSPFITPSRFRQLIPSSISYSIPTQKAGNALMTLPGLRVYMGGDNHVLSGGSHAHLPLKNAIRT</sequence>
<dbReference type="EMBL" id="BGZK01003527">
    <property type="protein sequence ID" value="GBP02217.1"/>
    <property type="molecule type" value="Genomic_DNA"/>
</dbReference>
<gene>
    <name evidence="1" type="ORF">EVAR_87045_1</name>
</gene>
<proteinExistence type="predicted"/>
<comment type="caution">
    <text evidence="1">The sequence shown here is derived from an EMBL/GenBank/DDBJ whole genome shotgun (WGS) entry which is preliminary data.</text>
</comment>
<name>A0A4C1SLM8_EUMVA</name>
<evidence type="ECO:0000313" key="2">
    <source>
        <dbReference type="Proteomes" id="UP000299102"/>
    </source>
</evidence>
<reference evidence="1 2" key="1">
    <citation type="journal article" date="2019" name="Commun. Biol.">
        <title>The bagworm genome reveals a unique fibroin gene that provides high tensile strength.</title>
        <authorList>
            <person name="Kono N."/>
            <person name="Nakamura H."/>
            <person name="Ohtoshi R."/>
            <person name="Tomita M."/>
            <person name="Numata K."/>
            <person name="Arakawa K."/>
        </authorList>
    </citation>
    <scope>NUCLEOTIDE SEQUENCE [LARGE SCALE GENOMIC DNA]</scope>
</reference>
<protein>
    <submittedName>
        <fullName evidence="1">Uncharacterized protein</fullName>
    </submittedName>
</protein>
<dbReference type="Proteomes" id="UP000299102">
    <property type="component" value="Unassembled WGS sequence"/>
</dbReference>